<evidence type="ECO:0000256" key="1">
    <source>
        <dbReference type="ARBA" id="ARBA00022574"/>
    </source>
</evidence>
<dbReference type="PANTHER" id="PTHR19848">
    <property type="entry name" value="WD40 REPEAT PROTEIN"/>
    <property type="match status" value="1"/>
</dbReference>
<dbReference type="PROSITE" id="PS50082">
    <property type="entry name" value="WD_REPEATS_2"/>
    <property type="match status" value="4"/>
</dbReference>
<dbReference type="InterPro" id="IPR036322">
    <property type="entry name" value="WD40_repeat_dom_sf"/>
</dbReference>
<proteinExistence type="predicted"/>
<dbReference type="Pfam" id="PF00656">
    <property type="entry name" value="Peptidase_C14"/>
    <property type="match status" value="1"/>
</dbReference>
<dbReference type="Gene3D" id="2.130.10.10">
    <property type="entry name" value="YVTN repeat-like/Quinoprotein amine dehydrogenase"/>
    <property type="match status" value="3"/>
</dbReference>
<evidence type="ECO:0000259" key="5">
    <source>
        <dbReference type="Pfam" id="PF00656"/>
    </source>
</evidence>
<feature type="chain" id="PRO_5046447367" evidence="4">
    <location>
        <begin position="23"/>
        <end position="1029"/>
    </location>
</feature>
<dbReference type="EMBL" id="CP106679">
    <property type="protein sequence ID" value="UXP33687.1"/>
    <property type="molecule type" value="Genomic_DNA"/>
</dbReference>
<dbReference type="PANTHER" id="PTHR19848:SF8">
    <property type="entry name" value="F-BOX AND WD REPEAT DOMAIN CONTAINING 7"/>
    <property type="match status" value="1"/>
</dbReference>
<dbReference type="InterPro" id="IPR001680">
    <property type="entry name" value="WD40_rpt"/>
</dbReference>
<protein>
    <submittedName>
        <fullName evidence="6">Caspase family protein</fullName>
    </submittedName>
</protein>
<dbReference type="PROSITE" id="PS00678">
    <property type="entry name" value="WD_REPEATS_1"/>
    <property type="match status" value="2"/>
</dbReference>
<dbReference type="SMART" id="SM00320">
    <property type="entry name" value="WD40"/>
    <property type="match status" value="9"/>
</dbReference>
<keyword evidence="7" id="KW-1185">Reference proteome</keyword>
<organism evidence="6 7">
    <name type="scientific">Reichenbachiella agarivorans</name>
    <dbReference type="NCBI Taxonomy" id="2979464"/>
    <lineage>
        <taxon>Bacteria</taxon>
        <taxon>Pseudomonadati</taxon>
        <taxon>Bacteroidota</taxon>
        <taxon>Cytophagia</taxon>
        <taxon>Cytophagales</taxon>
        <taxon>Reichenbachiellaceae</taxon>
        <taxon>Reichenbachiella</taxon>
    </lineage>
</organism>
<dbReference type="RefSeq" id="WP_262311114.1">
    <property type="nucleotide sequence ID" value="NZ_CP106679.1"/>
</dbReference>
<dbReference type="Pfam" id="PF00400">
    <property type="entry name" value="WD40"/>
    <property type="match status" value="5"/>
</dbReference>
<keyword evidence="2" id="KW-0677">Repeat</keyword>
<evidence type="ECO:0000256" key="3">
    <source>
        <dbReference type="PROSITE-ProRule" id="PRU00221"/>
    </source>
</evidence>
<dbReference type="InterPro" id="IPR019775">
    <property type="entry name" value="WD40_repeat_CS"/>
</dbReference>
<accession>A0ABY6CT37</accession>
<feature type="repeat" description="WD" evidence="3">
    <location>
        <begin position="515"/>
        <end position="547"/>
    </location>
</feature>
<dbReference type="Proteomes" id="UP001065174">
    <property type="component" value="Chromosome"/>
</dbReference>
<dbReference type="PROSITE" id="PS50294">
    <property type="entry name" value="WD_REPEATS_REGION"/>
    <property type="match status" value="4"/>
</dbReference>
<dbReference type="Gene3D" id="3.40.50.1460">
    <property type="match status" value="1"/>
</dbReference>
<feature type="signal peptide" evidence="4">
    <location>
        <begin position="1"/>
        <end position="22"/>
    </location>
</feature>
<evidence type="ECO:0000313" key="7">
    <source>
        <dbReference type="Proteomes" id="UP001065174"/>
    </source>
</evidence>
<feature type="repeat" description="WD" evidence="3">
    <location>
        <begin position="36"/>
        <end position="77"/>
    </location>
</feature>
<feature type="repeat" description="WD" evidence="3">
    <location>
        <begin position="216"/>
        <end position="248"/>
    </location>
</feature>
<feature type="domain" description="Peptidase C14 caspase" evidence="5">
    <location>
        <begin position="766"/>
        <end position="1026"/>
    </location>
</feature>
<dbReference type="InterPro" id="IPR029030">
    <property type="entry name" value="Caspase-like_dom_sf"/>
</dbReference>
<dbReference type="InterPro" id="IPR011600">
    <property type="entry name" value="Pept_C14_caspase"/>
</dbReference>
<dbReference type="PRINTS" id="PR00320">
    <property type="entry name" value="GPROTEINBRPT"/>
</dbReference>
<reference evidence="6" key="1">
    <citation type="submission" date="2022-09" db="EMBL/GenBank/DDBJ databases">
        <title>Comparative genomics and taxonomic characterization of three novel marine species of genus Reichenbachiella exhibiting antioxidant and polysaccharide degradation activities.</title>
        <authorList>
            <person name="Muhammad N."/>
            <person name="Lee Y.-J."/>
            <person name="Ko J."/>
            <person name="Kim S.-G."/>
        </authorList>
    </citation>
    <scope>NUCLEOTIDE SEQUENCE</scope>
    <source>
        <strain evidence="6">BKB1-1</strain>
    </source>
</reference>
<evidence type="ECO:0000256" key="2">
    <source>
        <dbReference type="ARBA" id="ARBA00022737"/>
    </source>
</evidence>
<keyword evidence="1 3" id="KW-0853">WD repeat</keyword>
<dbReference type="InterPro" id="IPR015943">
    <property type="entry name" value="WD40/YVTN_repeat-like_dom_sf"/>
</dbReference>
<dbReference type="SUPFAM" id="SSF52129">
    <property type="entry name" value="Caspase-like"/>
    <property type="match status" value="1"/>
</dbReference>
<feature type="repeat" description="WD" evidence="3">
    <location>
        <begin position="134"/>
        <end position="175"/>
    </location>
</feature>
<dbReference type="InterPro" id="IPR020472">
    <property type="entry name" value="WD40_PAC1"/>
</dbReference>
<evidence type="ECO:0000256" key="4">
    <source>
        <dbReference type="SAM" id="SignalP"/>
    </source>
</evidence>
<sequence length="1029" mass="115072">MMTLFRISYFVLFLFHGLTLSAQEDGGSNLSFVLKPKGHKGLIHDLSITPDGKQVVTAGRDKTVRLWDVNSYEQRGEILGHIGQENYGSVSAARVSPDGRYIATAGLFGDSRATKYLADIRVYDFHSQKMVHVFAGHQKSINCLRWSRDSRYIISASNDGYVGVWDLKSKELKQVLKEHGDAVWCADVFGDKIVSGSQDNLVHLTDLNTGQLLNTSYDHVGTVIRVVFDPTGRFILSGGDDNQINVYDADLNYLSTLYLKQTPSTISFDSAGQLALIGFNNGSIQVYKFDQGQLTELANYRPHKGAFVAGIEMTTDRRIFSAGGMDSNIAVYQLREGGVDSLTNIVGSTQKVWGAGLNEEILAFSTGAQPNGYIPGLKDVDFSHGFNFVSREYATMDPANNIFKATIGGTFKERSASFKGRTYQYKVPILELGGLRASKNGNSVFVKYLPDPSLPYQMEVKGKFVDFQYGDIPVSISDNYEKYSLTFTPDSLLLVGGSGGYLQAYNLNGEMVTKFEGHEDVVFTINLSTDDRWIISGSHDQSIRLWDAQKVGKQKFLQPAATCFFSKEGEWIVVTEQGYYMSSTRGGQYVGFHQNQGFREAAKYYPFENFDLKYNRPDLVLEVLGMGSDQLRELIYKAYQKRVKKMGLREEDISGELNLPTVRIDGAGQTVKDKFYTLKFTAADDKLMLDRIHVYVNDIPIFGIKGISVKEEVNRQKIYKSIPVELTAGKNKIQVSTMNISGIESLKETVIIYYEGADPKPDLHVVTIGVSNYKDSQYDLTYASKDATDIANLFFGHHQRYNQIHIHRFTDALAQREQILAVKEKLLKTKVEDEVILFMAGHGLLDDKLDYYFATQDIDFSNPSGRGLKYEELEGLLDGIPARQKLMLIDACHSGEVDKEDTQLIASSVSTTGVSTRGFAKKPQPIGINNTFELMQELFADLRRGTGAMVISSASGVEFAFESPEWQNGVFTYALLEGLKSGNCDKNLDGEVQISELKNYVFDRVEQLTNGKQHPTSRRENLEFDFVVW</sequence>
<keyword evidence="4" id="KW-0732">Signal</keyword>
<evidence type="ECO:0000313" key="6">
    <source>
        <dbReference type="EMBL" id="UXP33687.1"/>
    </source>
</evidence>
<gene>
    <name evidence="6" type="ORF">N6H18_06935</name>
</gene>
<dbReference type="CDD" id="cd00200">
    <property type="entry name" value="WD40"/>
    <property type="match status" value="1"/>
</dbReference>
<dbReference type="SUPFAM" id="SSF50978">
    <property type="entry name" value="WD40 repeat-like"/>
    <property type="match status" value="2"/>
</dbReference>
<name>A0ABY6CT37_9BACT</name>